<dbReference type="PANTHER" id="PTHR10887">
    <property type="entry name" value="DNA2/NAM7 HELICASE FAMILY"/>
    <property type="match status" value="1"/>
</dbReference>
<dbReference type="GO" id="GO:0004386">
    <property type="term" value="F:helicase activity"/>
    <property type="evidence" value="ECO:0007669"/>
    <property type="project" value="UniProtKB-KW"/>
</dbReference>
<reference evidence="5" key="1">
    <citation type="submission" date="2025-08" db="UniProtKB">
        <authorList>
            <consortium name="RefSeq"/>
        </authorList>
    </citation>
    <scope>IDENTIFICATION</scope>
    <source>
        <tissue evidence="5">Adult</tissue>
    </source>
</reference>
<proteinExistence type="predicted"/>
<dbReference type="CDD" id="cd18808">
    <property type="entry name" value="SF1_C_Upf1"/>
    <property type="match status" value="1"/>
</dbReference>
<dbReference type="PANTHER" id="PTHR10887:SF419">
    <property type="entry name" value="RNA HELICASE MOV10L1"/>
    <property type="match status" value="1"/>
</dbReference>
<evidence type="ECO:0000259" key="3">
    <source>
        <dbReference type="SMART" id="SM00487"/>
    </source>
</evidence>
<dbReference type="Proteomes" id="UP001652620">
    <property type="component" value="Chromosome 3"/>
</dbReference>
<keyword evidence="5" id="KW-0378">Hydrolase</keyword>
<evidence type="ECO:0000256" key="2">
    <source>
        <dbReference type="ARBA" id="ARBA00048432"/>
    </source>
</evidence>
<evidence type="ECO:0000313" key="4">
    <source>
        <dbReference type="Proteomes" id="UP001652620"/>
    </source>
</evidence>
<sequence length="751" mass="86056">MNKRDKKTKKGIPEIVEKPLRISTGKTYADILCSKFKNELNIREDVEKPPGPKVQKPRTDLPCYRIFEQPFFGIFTIVEDLEYYYPTNEMKVAQGNRFESEFLAQGDKVIEDYLSTTKLTVNNIVKIFRMLIQIEDLHTMLPYCSVYLENVVVSNATGTRFLKFNINVPSHINIDEILNPIMDEVVFVPLMSRALSQHELNYPVDLLLQHPHESLDSGVEVFREVGILDRLEGKTAYVECSNPRFDVAKKYDIIFRSHRVHVRYQHRALELLNEVRRAYIFPNRNPYKKEFTKEVKLQIINRQISENPEQLQAVKQIVGGANPYAPYIVVGPPGTGKTTTIVEAILQLYITRPKCRILITASTNSACDTIALKLCELFENNPLLRKLSSQRSGFNFMGRPKPPTHMLRVFSKSLCKKGMKNISRILLEHSNFCKREYKSPSVNVLQNYNIIIVTLITMGRLRTGTNVDWPFTHVFIDEAGATMETEALIAITSVNTKYCRVILSGDTKQLGPVVMSPVAAELGLKYSLMERLLKRHCYAVNTDGTYDYTLQTRLRRNFRSHPAIVHIYNHLYYNHELLAKVNLANLLSLQNFSILKNKNWPVIFMAVYGKLGKSSTSCSSFNQLEINAVVWTIQQLRVKPSDIGVISPYKLQCTYIKRNLNEKNIQGVEVGTVELFQGREKPIIIASFVKSFCNLGFTADPQRLNVVLSRAQSLLILIGNPKTLQRSDDFEYIIQQCTYMDNFKTNVNYSA</sequence>
<organism evidence="4 5">
    <name type="scientific">Bactrocera dorsalis</name>
    <name type="common">Oriental fruit fly</name>
    <name type="synonym">Dacus dorsalis</name>
    <dbReference type="NCBI Taxonomy" id="27457"/>
    <lineage>
        <taxon>Eukaryota</taxon>
        <taxon>Metazoa</taxon>
        <taxon>Ecdysozoa</taxon>
        <taxon>Arthropoda</taxon>
        <taxon>Hexapoda</taxon>
        <taxon>Insecta</taxon>
        <taxon>Pterygota</taxon>
        <taxon>Neoptera</taxon>
        <taxon>Endopterygota</taxon>
        <taxon>Diptera</taxon>
        <taxon>Brachycera</taxon>
        <taxon>Muscomorpha</taxon>
        <taxon>Tephritoidea</taxon>
        <taxon>Tephritidae</taxon>
        <taxon>Bactrocera</taxon>
        <taxon>Bactrocera</taxon>
    </lineage>
</organism>
<evidence type="ECO:0000256" key="1">
    <source>
        <dbReference type="ARBA" id="ARBA00023158"/>
    </source>
</evidence>
<dbReference type="SMART" id="SM00487">
    <property type="entry name" value="DEXDc"/>
    <property type="match status" value="1"/>
</dbReference>
<gene>
    <name evidence="5" type="primary">LOC105228684</name>
</gene>
<dbReference type="Pfam" id="PF13087">
    <property type="entry name" value="AAA_12"/>
    <property type="match status" value="1"/>
</dbReference>
<dbReference type="CDD" id="cd18038">
    <property type="entry name" value="DEXXQc_Helz-like"/>
    <property type="match status" value="1"/>
</dbReference>
<keyword evidence="5" id="KW-0067">ATP-binding</keyword>
<keyword evidence="5" id="KW-0347">Helicase</keyword>
<dbReference type="Pfam" id="PF13086">
    <property type="entry name" value="AAA_11"/>
    <property type="match status" value="2"/>
</dbReference>
<dbReference type="RefSeq" id="XP_049307467.1">
    <property type="nucleotide sequence ID" value="XM_049451510.1"/>
</dbReference>
<name>A0ABM3JE15_BACDO</name>
<feature type="domain" description="Helicase ATP-binding" evidence="3">
    <location>
        <begin position="302"/>
        <end position="527"/>
    </location>
</feature>
<dbReference type="Gene3D" id="3.40.50.300">
    <property type="entry name" value="P-loop containing nucleotide triphosphate hydrolases"/>
    <property type="match status" value="2"/>
</dbReference>
<dbReference type="GeneID" id="105228684"/>
<keyword evidence="4" id="KW-1185">Reference proteome</keyword>
<dbReference type="InterPro" id="IPR014001">
    <property type="entry name" value="Helicase_ATP-bd"/>
</dbReference>
<dbReference type="SUPFAM" id="SSF52540">
    <property type="entry name" value="P-loop containing nucleoside triphosphate hydrolases"/>
    <property type="match status" value="1"/>
</dbReference>
<dbReference type="InterPro" id="IPR026122">
    <property type="entry name" value="MOV-10/SDE3_DEXXQ/H-box"/>
</dbReference>
<evidence type="ECO:0000313" key="5">
    <source>
        <dbReference type="RefSeq" id="XP_049307467.1"/>
    </source>
</evidence>
<dbReference type="InterPro" id="IPR041677">
    <property type="entry name" value="DNA2/NAM7_AAA_11"/>
</dbReference>
<accession>A0ABM3JE15</accession>
<dbReference type="InterPro" id="IPR047187">
    <property type="entry name" value="SF1_C_Upf1"/>
</dbReference>
<keyword evidence="5" id="KW-0547">Nucleotide-binding</keyword>
<dbReference type="InterPro" id="IPR041679">
    <property type="entry name" value="DNA2/NAM7-like_C"/>
</dbReference>
<keyword evidence="1" id="KW-0943">RNA-mediated gene silencing</keyword>
<dbReference type="InterPro" id="IPR027417">
    <property type="entry name" value="P-loop_NTPase"/>
</dbReference>
<protein>
    <submittedName>
        <fullName evidence="5">Helicase MOV-10 isoform X1</fullName>
    </submittedName>
</protein>
<comment type="catalytic activity">
    <reaction evidence="2">
        <text>ATP + H2O = ADP + phosphate + H(+)</text>
        <dbReference type="Rhea" id="RHEA:13065"/>
        <dbReference type="ChEBI" id="CHEBI:15377"/>
        <dbReference type="ChEBI" id="CHEBI:15378"/>
        <dbReference type="ChEBI" id="CHEBI:30616"/>
        <dbReference type="ChEBI" id="CHEBI:43474"/>
        <dbReference type="ChEBI" id="CHEBI:456216"/>
        <dbReference type="EC" id="3.6.4.12"/>
    </reaction>
    <physiologicalReaction direction="left-to-right" evidence="2">
        <dbReference type="Rhea" id="RHEA:13066"/>
    </physiologicalReaction>
</comment>
<dbReference type="InterPro" id="IPR045055">
    <property type="entry name" value="DNA2/NAM7-like"/>
</dbReference>